<evidence type="ECO:0000313" key="8">
    <source>
        <dbReference type="EMBL" id="KAJ3174945.1"/>
    </source>
</evidence>
<accession>A0AAD5XKA1</accession>
<keyword evidence="9" id="KW-1185">Reference proteome</keyword>
<dbReference type="PANTHER" id="PTHR14428:SF5">
    <property type="entry name" value="NUCLEOLAR COMPLEX PROTEIN 3 HOMOLOG"/>
    <property type="match status" value="1"/>
</dbReference>
<feature type="compositionally biased region" description="Basic and acidic residues" evidence="5">
    <location>
        <begin position="410"/>
        <end position="432"/>
    </location>
</feature>
<sequence>MRKKSNWRKAPKVSKLAEHEENAELALEDEDLELFEEYGGFSRFLTSMNPEELTRNEVLDGPGAIMRAKGGLKTTRAGAMDSEDEDGEDEDSEAEASYENRPRTIKAEWKKEEKARLPIRGDDGVLKMQQVEVTQTAGSDSDGDEESEEEEEEATQPKSKAAKKKLAKAAAALTSEPTPKPAPATPVGPPKSRTEQLLSAQEKLADMASSIIEDPEKNISNLKNIRQIGSDKDLHIRKLALLTQLAVYKDIIPGYRIRQLTEAELAVKVTKEVKKLRQYEETLLSNYQAYLQVLENTVQSTVKSTDPADSSLLVVAIQCMADLLTTVTHFNFRLNLMTAVVARMTLKTPPEVSVICCNAICRIFSEDESGEASLEAVKLIAKAIKAKHYQVHEEVLKTLLNLHLDQAVGGKKDDEPWRKKKERAERDGYTNDRKRKRNEKHVSKKMRKVERRDKEVEKEFKEAEATYDREDVLKRHTETLKFVFLIYFRILKNATNSPLLPAVLEGLARFAHLINIEFFADLLNVLKKISFDQYRQYLDGSTATSTDTRSAFHCVIAAFQLLTGQGEALNLDLKDFYTSMYAQMMRLPMNASAAVAVAGTSKDRQRRLQRVAKGVDAAPGAVHLESRSGSEIELALQGFELLFYKKRAVPVERVAAFVKRLATVALHLPPHAVLACLSIIRSLVIRFPRLESLLDAEGRIGTGVYRPLLEDPELSNPFATNMWELSLFLHHYHPTVRTMAKHVASTVSITQKGATQVTNAHKPLPGALAGPPREFLSLYDPNPNAVNNRPESFRLTPAVTIPTAIGTVLKRKQTKGIKYADGPAAMLDSPFMETIRKRVNA</sequence>
<gene>
    <name evidence="8" type="primary">NOC3L</name>
    <name evidence="8" type="ORF">HDU87_006611</name>
</gene>
<evidence type="ECO:0000259" key="6">
    <source>
        <dbReference type="Pfam" id="PF03914"/>
    </source>
</evidence>
<dbReference type="EMBL" id="JADGJQ010000058">
    <property type="protein sequence ID" value="KAJ3174945.1"/>
    <property type="molecule type" value="Genomic_DNA"/>
</dbReference>
<feature type="domain" description="CCAAT-binding factor" evidence="6">
    <location>
        <begin position="553"/>
        <end position="740"/>
    </location>
</feature>
<organism evidence="8 9">
    <name type="scientific">Geranomyces variabilis</name>
    <dbReference type="NCBI Taxonomy" id="109894"/>
    <lineage>
        <taxon>Eukaryota</taxon>
        <taxon>Fungi</taxon>
        <taxon>Fungi incertae sedis</taxon>
        <taxon>Chytridiomycota</taxon>
        <taxon>Chytridiomycota incertae sedis</taxon>
        <taxon>Chytridiomycetes</taxon>
        <taxon>Spizellomycetales</taxon>
        <taxon>Powellomycetaceae</taxon>
        <taxon>Geranomyces</taxon>
    </lineage>
</organism>
<dbReference type="InterPro" id="IPR016903">
    <property type="entry name" value="Nucleolar_cplx-assoc_3"/>
</dbReference>
<feature type="region of interest" description="Disordered" evidence="5">
    <location>
        <begin position="56"/>
        <end position="193"/>
    </location>
</feature>
<comment type="subcellular location">
    <subcellularLocation>
        <location evidence="1">Nucleus</location>
        <location evidence="1">Nucleolus</location>
    </subcellularLocation>
</comment>
<dbReference type="PANTHER" id="PTHR14428">
    <property type="entry name" value="NUCLEOLAR COMPLEX PROTEIN 3"/>
    <property type="match status" value="1"/>
</dbReference>
<dbReference type="GO" id="GO:0005730">
    <property type="term" value="C:nucleolus"/>
    <property type="evidence" value="ECO:0007669"/>
    <property type="project" value="UniProtKB-SubCell"/>
</dbReference>
<keyword evidence="4" id="KW-0539">Nucleus</keyword>
<evidence type="ECO:0000313" key="9">
    <source>
        <dbReference type="Proteomes" id="UP001212152"/>
    </source>
</evidence>
<evidence type="ECO:0000256" key="3">
    <source>
        <dbReference type="ARBA" id="ARBA00023054"/>
    </source>
</evidence>
<feature type="region of interest" description="Disordered" evidence="5">
    <location>
        <begin position="409"/>
        <end position="448"/>
    </location>
</feature>
<dbReference type="InterPro" id="IPR011501">
    <property type="entry name" value="Noc3_N"/>
</dbReference>
<dbReference type="GO" id="GO:0006270">
    <property type="term" value="P:DNA replication initiation"/>
    <property type="evidence" value="ECO:0007669"/>
    <property type="project" value="TreeGrafter"/>
</dbReference>
<reference evidence="8" key="1">
    <citation type="submission" date="2020-05" db="EMBL/GenBank/DDBJ databases">
        <title>Phylogenomic resolution of chytrid fungi.</title>
        <authorList>
            <person name="Stajich J.E."/>
            <person name="Amses K."/>
            <person name="Simmons R."/>
            <person name="Seto K."/>
            <person name="Myers J."/>
            <person name="Bonds A."/>
            <person name="Quandt C.A."/>
            <person name="Barry K."/>
            <person name="Liu P."/>
            <person name="Grigoriev I."/>
            <person name="Longcore J.E."/>
            <person name="James T.Y."/>
        </authorList>
    </citation>
    <scope>NUCLEOTIDE SEQUENCE</scope>
    <source>
        <strain evidence="8">JEL0379</strain>
    </source>
</reference>
<feature type="compositionally biased region" description="Pro residues" evidence="5">
    <location>
        <begin position="178"/>
        <end position="189"/>
    </location>
</feature>
<evidence type="ECO:0000256" key="4">
    <source>
        <dbReference type="ARBA" id="ARBA00023242"/>
    </source>
</evidence>
<evidence type="ECO:0000256" key="5">
    <source>
        <dbReference type="SAM" id="MobiDB-lite"/>
    </source>
</evidence>
<feature type="compositionally biased region" description="Basic residues" evidence="5">
    <location>
        <begin position="433"/>
        <end position="448"/>
    </location>
</feature>
<feature type="compositionally biased region" description="Basic and acidic residues" evidence="5">
    <location>
        <begin position="98"/>
        <end position="125"/>
    </location>
</feature>
<feature type="domain" description="Nucleolar complex-associated protein 3 N-terminal" evidence="7">
    <location>
        <begin position="200"/>
        <end position="290"/>
    </location>
</feature>
<dbReference type="Pfam" id="PF07540">
    <property type="entry name" value="NOC3p"/>
    <property type="match status" value="1"/>
</dbReference>
<evidence type="ECO:0000259" key="7">
    <source>
        <dbReference type="Pfam" id="PF07540"/>
    </source>
</evidence>
<dbReference type="SUPFAM" id="SSF48371">
    <property type="entry name" value="ARM repeat"/>
    <property type="match status" value="1"/>
</dbReference>
<comment type="similarity">
    <text evidence="2">Belongs to the CBF/MAK21 family.</text>
</comment>
<dbReference type="Proteomes" id="UP001212152">
    <property type="component" value="Unassembled WGS sequence"/>
</dbReference>
<evidence type="ECO:0000256" key="2">
    <source>
        <dbReference type="ARBA" id="ARBA00007797"/>
    </source>
</evidence>
<feature type="compositionally biased region" description="Acidic residues" evidence="5">
    <location>
        <begin position="81"/>
        <end position="96"/>
    </location>
</feature>
<feature type="compositionally biased region" description="Acidic residues" evidence="5">
    <location>
        <begin position="141"/>
        <end position="154"/>
    </location>
</feature>
<keyword evidence="3" id="KW-0175">Coiled coil</keyword>
<dbReference type="Pfam" id="PF03914">
    <property type="entry name" value="CBF"/>
    <property type="match status" value="1"/>
</dbReference>
<dbReference type="InterPro" id="IPR005612">
    <property type="entry name" value="CCAAT-binding_factor"/>
</dbReference>
<dbReference type="InterPro" id="IPR016024">
    <property type="entry name" value="ARM-type_fold"/>
</dbReference>
<name>A0AAD5XKA1_9FUNG</name>
<comment type="caution">
    <text evidence="8">The sequence shown here is derived from an EMBL/GenBank/DDBJ whole genome shotgun (WGS) entry which is preliminary data.</text>
</comment>
<proteinExistence type="inferred from homology"/>
<dbReference type="GO" id="GO:0003682">
    <property type="term" value="F:chromatin binding"/>
    <property type="evidence" value="ECO:0007669"/>
    <property type="project" value="TreeGrafter"/>
</dbReference>
<protein>
    <submittedName>
        <fullName evidence="8">Nucleolar complex protein 3</fullName>
    </submittedName>
</protein>
<dbReference type="AlphaFoldDB" id="A0AAD5XKA1"/>
<evidence type="ECO:0000256" key="1">
    <source>
        <dbReference type="ARBA" id="ARBA00004604"/>
    </source>
</evidence>